<dbReference type="RefSeq" id="WP_060673519.1">
    <property type="nucleotide sequence ID" value="NZ_LIXZ01000015.1"/>
</dbReference>
<comment type="caution">
    <text evidence="1">The sequence shown here is derived from an EMBL/GenBank/DDBJ whole genome shotgun (WGS) entry which is preliminary data.</text>
</comment>
<dbReference type="EMBL" id="LIXZ01000015">
    <property type="protein sequence ID" value="KPL58398.1"/>
    <property type="molecule type" value="Genomic_DNA"/>
</dbReference>
<dbReference type="Pfam" id="PF14072">
    <property type="entry name" value="DndB"/>
    <property type="match status" value="1"/>
</dbReference>
<dbReference type="OrthoDB" id="9789139at2"/>
<dbReference type="AlphaFoldDB" id="A0A0P6WPX9"/>
<evidence type="ECO:0000313" key="1">
    <source>
        <dbReference type="EMBL" id="KPL58398.1"/>
    </source>
</evidence>
<name>A0A0P6WPX9_9BACI</name>
<reference evidence="1 2" key="1">
    <citation type="submission" date="2015-08" db="EMBL/GenBank/DDBJ databases">
        <title>Draft Genome Sequence of Bacillus vietnamensis UCD-SED5.</title>
        <authorList>
            <person name="Lee R.D."/>
            <person name="Jospin G."/>
            <person name="Lang J.M."/>
            <person name="Coil D.A."/>
            <person name="Eisen J.A."/>
        </authorList>
    </citation>
    <scope>NUCLEOTIDE SEQUENCE [LARGE SCALE GENOMIC DNA]</scope>
    <source>
        <strain evidence="1 2">UCD-SED5</strain>
    </source>
</reference>
<evidence type="ECO:0000313" key="2">
    <source>
        <dbReference type="Proteomes" id="UP000050398"/>
    </source>
</evidence>
<gene>
    <name evidence="1" type="ORF">AM506_16155</name>
</gene>
<dbReference type="NCBIfam" id="TIGR03187">
    <property type="entry name" value="DGQHR"/>
    <property type="match status" value="1"/>
</dbReference>
<evidence type="ECO:0008006" key="3">
    <source>
        <dbReference type="Google" id="ProtNLM"/>
    </source>
</evidence>
<dbReference type="InterPro" id="IPR017642">
    <property type="entry name" value="DNA_S_mod_DndB"/>
</dbReference>
<proteinExistence type="predicted"/>
<protein>
    <recommendedName>
        <fullName evidence="3">DGQHR domain-containing protein</fullName>
    </recommendedName>
</protein>
<sequence>MIINELVRLAQSNIDMFMTSLKVKEIINNYEVDIHEQEKNPQGYQRPPIPTHYRDIGKYLLDNSNTIFLPTALLAAIDKRQIIKESHNTLEIQGKIRIVDGQHRIKGFEYAIEKENKLGSNINNKLSQRLEDFQLPLIIMVIDLENPSEKINEVSSFININSKGKKVSTDLAINLRNEIYKLNDEYLLDENKMQEKIATETTKHLTNMNDSIWTNAIKLVPTDKGRVISLNLYNKSLFPIIKQLIEVYEINNDKEVNDLIKHLQLFINEIWNIVSIVWPGCFSNKRCNKDYNIQKGIGVHALHLILTDCISTNINKLISKDNNVSNLNELLSQSINCFKEVIDDSKVTEKDWYTGGRFSGYNSASGFKRVKYYILNGKFPS</sequence>
<dbReference type="Proteomes" id="UP000050398">
    <property type="component" value="Unassembled WGS sequence"/>
</dbReference>
<accession>A0A0P6WPX9</accession>
<dbReference type="InterPro" id="IPR017601">
    <property type="entry name" value="DGQHR-contain_dom"/>
</dbReference>
<dbReference type="PATRIC" id="fig|218284.4.peg.1431"/>
<organism evidence="1 2">
    <name type="scientific">Rossellomorea vietnamensis</name>
    <dbReference type="NCBI Taxonomy" id="218284"/>
    <lineage>
        <taxon>Bacteria</taxon>
        <taxon>Bacillati</taxon>
        <taxon>Bacillota</taxon>
        <taxon>Bacilli</taxon>
        <taxon>Bacillales</taxon>
        <taxon>Bacillaceae</taxon>
        <taxon>Rossellomorea</taxon>
    </lineage>
</organism>